<dbReference type="RefSeq" id="WP_350347554.1">
    <property type="nucleotide sequence ID" value="NZ_CP158374.1"/>
</dbReference>
<dbReference type="InterPro" id="IPR039422">
    <property type="entry name" value="MarR/SlyA-like"/>
</dbReference>
<dbReference type="SUPFAM" id="SSF46785">
    <property type="entry name" value="Winged helix' DNA-binding domain"/>
    <property type="match status" value="1"/>
</dbReference>
<organism evidence="2">
    <name type="scientific">Agromyces sp. G08B096</name>
    <dbReference type="NCBI Taxonomy" id="3156399"/>
    <lineage>
        <taxon>Bacteria</taxon>
        <taxon>Bacillati</taxon>
        <taxon>Actinomycetota</taxon>
        <taxon>Actinomycetes</taxon>
        <taxon>Micrococcales</taxon>
        <taxon>Microbacteriaceae</taxon>
        <taxon>Agromyces</taxon>
    </lineage>
</organism>
<evidence type="ECO:0000313" key="2">
    <source>
        <dbReference type="EMBL" id="XBX81532.1"/>
    </source>
</evidence>
<dbReference type="InterPro" id="IPR036388">
    <property type="entry name" value="WH-like_DNA-bd_sf"/>
</dbReference>
<evidence type="ECO:0000259" key="1">
    <source>
        <dbReference type="PROSITE" id="PS50995"/>
    </source>
</evidence>
<protein>
    <submittedName>
        <fullName evidence="2">MarR family transcriptional regulator</fullName>
    </submittedName>
</protein>
<dbReference type="AlphaFoldDB" id="A0AAU7W7Y9"/>
<dbReference type="Gene3D" id="1.10.10.10">
    <property type="entry name" value="Winged helix-like DNA-binding domain superfamily/Winged helix DNA-binding domain"/>
    <property type="match status" value="1"/>
</dbReference>
<dbReference type="Pfam" id="PF01047">
    <property type="entry name" value="MarR"/>
    <property type="match status" value="1"/>
</dbReference>
<reference evidence="2" key="1">
    <citation type="submission" date="2024-05" db="EMBL/GenBank/DDBJ databases">
        <authorList>
            <person name="Yu L."/>
        </authorList>
    </citation>
    <scope>NUCLEOTIDE SEQUENCE</scope>
    <source>
        <strain evidence="2">G08B096</strain>
    </source>
</reference>
<dbReference type="PANTHER" id="PTHR33164:SF99">
    <property type="entry name" value="MARR FAMILY REGULATORY PROTEIN"/>
    <property type="match status" value="1"/>
</dbReference>
<dbReference type="InterPro" id="IPR036390">
    <property type="entry name" value="WH_DNA-bd_sf"/>
</dbReference>
<dbReference type="PANTHER" id="PTHR33164">
    <property type="entry name" value="TRANSCRIPTIONAL REGULATOR, MARR FAMILY"/>
    <property type="match status" value="1"/>
</dbReference>
<accession>A0AAU7W7Y9</accession>
<gene>
    <name evidence="2" type="ORF">ABIQ69_13060</name>
</gene>
<name>A0AAU7W7Y9_9MICO</name>
<dbReference type="PRINTS" id="PR00598">
    <property type="entry name" value="HTHMARR"/>
</dbReference>
<sequence length="172" mass="18901">MSDPTRWLSDEESAAWVRLVAVAELLPTALDAQLGADAGLTHFEYLALMSLAGAPERTMRMTALASLTNATLPRLSHVMRRLEDRGLVRRFPCPEDRRATNASITDDGLALIERAAPGHVGVVRETVLDALTPEQQRQLYDIAGAILARLDPDERLNATNCQFSQAPERRAV</sequence>
<dbReference type="InterPro" id="IPR000835">
    <property type="entry name" value="HTH_MarR-typ"/>
</dbReference>
<dbReference type="PROSITE" id="PS50995">
    <property type="entry name" value="HTH_MARR_2"/>
    <property type="match status" value="1"/>
</dbReference>
<dbReference type="EMBL" id="CP158374">
    <property type="protein sequence ID" value="XBX81532.1"/>
    <property type="molecule type" value="Genomic_DNA"/>
</dbReference>
<proteinExistence type="predicted"/>
<dbReference type="SMART" id="SM00347">
    <property type="entry name" value="HTH_MARR"/>
    <property type="match status" value="1"/>
</dbReference>
<dbReference type="GO" id="GO:0003700">
    <property type="term" value="F:DNA-binding transcription factor activity"/>
    <property type="evidence" value="ECO:0007669"/>
    <property type="project" value="InterPro"/>
</dbReference>
<dbReference type="GO" id="GO:0006950">
    <property type="term" value="P:response to stress"/>
    <property type="evidence" value="ECO:0007669"/>
    <property type="project" value="TreeGrafter"/>
</dbReference>
<feature type="domain" description="HTH marR-type" evidence="1">
    <location>
        <begin position="12"/>
        <end position="148"/>
    </location>
</feature>